<dbReference type="Pfam" id="PF01535">
    <property type="entry name" value="PPR"/>
    <property type="match status" value="5"/>
</dbReference>
<feature type="repeat" description="PPR" evidence="2">
    <location>
        <begin position="417"/>
        <end position="451"/>
    </location>
</feature>
<feature type="repeat" description="PPR" evidence="2">
    <location>
        <begin position="215"/>
        <end position="249"/>
    </location>
</feature>
<dbReference type="PANTHER" id="PTHR47926:SF479">
    <property type="entry name" value="PENTACOTRIPEPTIDE-REPEAT REGION OF PRORP DOMAIN-CONTAINING PROTEIN"/>
    <property type="match status" value="1"/>
</dbReference>
<evidence type="ECO:0000313" key="4">
    <source>
        <dbReference type="Proteomes" id="UP001085076"/>
    </source>
</evidence>
<dbReference type="Proteomes" id="UP001085076">
    <property type="component" value="Miscellaneous, Linkage group lg06"/>
</dbReference>
<gene>
    <name evidence="3" type="ORF">J5N97_022334</name>
</gene>
<dbReference type="PANTHER" id="PTHR47926">
    <property type="entry name" value="PENTATRICOPEPTIDE REPEAT-CONTAINING PROTEIN"/>
    <property type="match status" value="1"/>
</dbReference>
<dbReference type="NCBIfam" id="TIGR00756">
    <property type="entry name" value="PPR"/>
    <property type="match status" value="6"/>
</dbReference>
<dbReference type="AlphaFoldDB" id="A0A9D5CAA9"/>
<dbReference type="Gene3D" id="1.25.40.10">
    <property type="entry name" value="Tetratricopeptide repeat domain"/>
    <property type="match status" value="4"/>
</dbReference>
<dbReference type="EMBL" id="JAGGNH010000006">
    <property type="protein sequence ID" value="KAJ0969457.1"/>
    <property type="molecule type" value="Genomic_DNA"/>
</dbReference>
<comment type="caution">
    <text evidence="3">The sequence shown here is derived from an EMBL/GenBank/DDBJ whole genome shotgun (WGS) entry which is preliminary data.</text>
</comment>
<name>A0A9D5CAA9_9LILI</name>
<dbReference type="Pfam" id="PF13041">
    <property type="entry name" value="PPR_2"/>
    <property type="match status" value="3"/>
</dbReference>
<sequence>MLACRHGLGRRKFKLSTCSALLDHCLSLKGLNSLISAESIHALLIKLGFHRHTFLANRLLDLYSRSGAGSEDRSLLVFREIPIKNTFTYNTLLRALCKAGLFELALHLFDEMPERDSVSWNTMISGYATNGFVEKAFGFFYRMQEDGVKCSAFTFSIAASFVTSESHGKQVHAAVVRNGFVSSSTVAGNSLIDMYGRLGFVDYACHVFQGIEKPDIVSWNSVISVCGRSGHDDRALELFKLMLASAFLPDEFTISATINACAGLGDLAKGEQLLARCFALGCLSNSIVCSAVIDMYSKCGRVDDAVRLFEEAVVWDSALCNSMISGYARNGLVLEALKLFVLALREEIHPTEFTFSSILGSSSCFGLMEQGMQLHCYALKLGLEVEMIVSSALVDMYAKSGSVDSAMRLFSAMNAKDLVSWNAMIMGLAQNGQGVEALKMFRLLQAHGLQPDRITLVGALSACRYEGLVSEGIALFSSMVEKYGIARDLEHYASMVDMFGQAGMLREAMNFIKNIPFKPDESIWGLLLEACRIHGDLVLAEEVAEKALELEPHSSLPYVVLARLYGTRGRWESMARVQRTMKERGVMKVRGRSWISIKNEIFVIKSGQMLQTEGEAIYRMLRLLVLEMKHEGYIPEQHEAFENGDE</sequence>
<dbReference type="OrthoDB" id="1855397at2759"/>
<dbReference type="InterPro" id="IPR046960">
    <property type="entry name" value="PPR_At4g14850-like_plant"/>
</dbReference>
<dbReference type="InterPro" id="IPR002885">
    <property type="entry name" value="PPR_rpt"/>
</dbReference>
<organism evidence="3 4">
    <name type="scientific">Dioscorea zingiberensis</name>
    <dbReference type="NCBI Taxonomy" id="325984"/>
    <lineage>
        <taxon>Eukaryota</taxon>
        <taxon>Viridiplantae</taxon>
        <taxon>Streptophyta</taxon>
        <taxon>Embryophyta</taxon>
        <taxon>Tracheophyta</taxon>
        <taxon>Spermatophyta</taxon>
        <taxon>Magnoliopsida</taxon>
        <taxon>Liliopsida</taxon>
        <taxon>Dioscoreales</taxon>
        <taxon>Dioscoreaceae</taxon>
        <taxon>Dioscorea</taxon>
    </lineage>
</organism>
<dbReference type="FunFam" id="1.25.40.10:FF:000343">
    <property type="entry name" value="Pentatricopeptide repeat-containing protein At3g58590"/>
    <property type="match status" value="1"/>
</dbReference>
<feature type="repeat" description="PPR" evidence="2">
    <location>
        <begin position="285"/>
        <end position="315"/>
    </location>
</feature>
<dbReference type="GO" id="GO:0099402">
    <property type="term" value="P:plant organ development"/>
    <property type="evidence" value="ECO:0007669"/>
    <property type="project" value="UniProtKB-ARBA"/>
</dbReference>
<keyword evidence="4" id="KW-1185">Reference proteome</keyword>
<evidence type="ECO:0008006" key="5">
    <source>
        <dbReference type="Google" id="ProtNLM"/>
    </source>
</evidence>
<reference evidence="3" key="2">
    <citation type="journal article" date="2022" name="Hortic Res">
        <title>The genome of Dioscorea zingiberensis sheds light on the biosynthesis, origin and evolution of the medicinally important diosgenin saponins.</title>
        <authorList>
            <person name="Li Y."/>
            <person name="Tan C."/>
            <person name="Li Z."/>
            <person name="Guo J."/>
            <person name="Li S."/>
            <person name="Chen X."/>
            <person name="Wang C."/>
            <person name="Dai X."/>
            <person name="Yang H."/>
            <person name="Song W."/>
            <person name="Hou L."/>
            <person name="Xu J."/>
            <person name="Tong Z."/>
            <person name="Xu A."/>
            <person name="Yuan X."/>
            <person name="Wang W."/>
            <person name="Yang Q."/>
            <person name="Chen L."/>
            <person name="Sun Z."/>
            <person name="Wang K."/>
            <person name="Pan B."/>
            <person name="Chen J."/>
            <person name="Bao Y."/>
            <person name="Liu F."/>
            <person name="Qi X."/>
            <person name="Gang D.R."/>
            <person name="Wen J."/>
            <person name="Li J."/>
        </authorList>
    </citation>
    <scope>NUCLEOTIDE SEQUENCE</scope>
    <source>
        <strain evidence="3">Dzin_1.0</strain>
    </source>
</reference>
<reference evidence="3" key="1">
    <citation type="submission" date="2021-03" db="EMBL/GenBank/DDBJ databases">
        <authorList>
            <person name="Li Z."/>
            <person name="Yang C."/>
        </authorList>
    </citation>
    <scope>NUCLEOTIDE SEQUENCE</scope>
    <source>
        <strain evidence="3">Dzin_1.0</strain>
        <tissue evidence="3">Leaf</tissue>
    </source>
</reference>
<dbReference type="FunFam" id="1.25.40.10:FF:000442">
    <property type="entry name" value="Pentatricopeptide repeat-containing protein At3g49710"/>
    <property type="match status" value="1"/>
</dbReference>
<evidence type="ECO:0000256" key="1">
    <source>
        <dbReference type="ARBA" id="ARBA00022737"/>
    </source>
</evidence>
<feature type="repeat" description="PPR" evidence="2">
    <location>
        <begin position="120"/>
        <end position="150"/>
    </location>
</feature>
<proteinExistence type="predicted"/>
<accession>A0A9D5CAA9</accession>
<evidence type="ECO:0000256" key="2">
    <source>
        <dbReference type="PROSITE-ProRule" id="PRU00708"/>
    </source>
</evidence>
<feature type="repeat" description="PPR" evidence="2">
    <location>
        <begin position="85"/>
        <end position="119"/>
    </location>
</feature>
<dbReference type="GO" id="GO:0003723">
    <property type="term" value="F:RNA binding"/>
    <property type="evidence" value="ECO:0007669"/>
    <property type="project" value="InterPro"/>
</dbReference>
<dbReference type="Pfam" id="PF12854">
    <property type="entry name" value="PPR_1"/>
    <property type="match status" value="1"/>
</dbReference>
<dbReference type="Pfam" id="PF20431">
    <property type="entry name" value="E_motif"/>
    <property type="match status" value="1"/>
</dbReference>
<feature type="repeat" description="PPR" evidence="2">
    <location>
        <begin position="316"/>
        <end position="350"/>
    </location>
</feature>
<evidence type="ECO:0000313" key="3">
    <source>
        <dbReference type="EMBL" id="KAJ0969457.1"/>
    </source>
</evidence>
<dbReference type="SUPFAM" id="SSF48452">
    <property type="entry name" value="TPR-like"/>
    <property type="match status" value="1"/>
</dbReference>
<dbReference type="PROSITE" id="PS51375">
    <property type="entry name" value="PPR"/>
    <property type="match status" value="6"/>
</dbReference>
<protein>
    <recommendedName>
        <fullName evidence="5">Pentatricopeptide repeat-containing protein</fullName>
    </recommendedName>
</protein>
<dbReference type="InterPro" id="IPR046848">
    <property type="entry name" value="E_motif"/>
</dbReference>
<keyword evidence="1" id="KW-0677">Repeat</keyword>
<dbReference type="FunFam" id="1.25.40.10:FF:000158">
    <property type="entry name" value="pentatricopeptide repeat-containing protein At2g33680"/>
    <property type="match status" value="1"/>
</dbReference>
<dbReference type="GO" id="GO:0009451">
    <property type="term" value="P:RNA modification"/>
    <property type="evidence" value="ECO:0007669"/>
    <property type="project" value="InterPro"/>
</dbReference>
<dbReference type="InterPro" id="IPR011990">
    <property type="entry name" value="TPR-like_helical_dom_sf"/>
</dbReference>